<feature type="region of interest" description="Disordered" evidence="5">
    <location>
        <begin position="394"/>
        <end position="448"/>
    </location>
</feature>
<dbReference type="EMBL" id="OOIN01000043">
    <property type="protein sequence ID" value="SPO32391.1"/>
    <property type="molecule type" value="Genomic_DNA"/>
</dbReference>
<dbReference type="Pfam" id="PF00172">
    <property type="entry name" value="Zn_clus"/>
    <property type="match status" value="1"/>
</dbReference>
<feature type="compositionally biased region" description="Low complexity" evidence="5">
    <location>
        <begin position="394"/>
        <end position="406"/>
    </location>
</feature>
<dbReference type="PROSITE" id="PS50048">
    <property type="entry name" value="ZN2_CY6_FUNGAL_2"/>
    <property type="match status" value="1"/>
</dbReference>
<keyword evidence="4" id="KW-0539">Nucleus</keyword>
<dbReference type="PANTHER" id="PTHR47424:SF3">
    <property type="entry name" value="REGULATORY PROTEIN GAL4"/>
    <property type="match status" value="1"/>
</dbReference>
<dbReference type="InterPro" id="IPR036864">
    <property type="entry name" value="Zn2-C6_fun-type_DNA-bd_sf"/>
</dbReference>
<keyword evidence="8" id="KW-1185">Reference proteome</keyword>
<feature type="compositionally biased region" description="Low complexity" evidence="5">
    <location>
        <begin position="417"/>
        <end position="431"/>
    </location>
</feature>
<organism evidence="7 8">
    <name type="scientific">Ustilago trichophora</name>
    <dbReference type="NCBI Taxonomy" id="86804"/>
    <lineage>
        <taxon>Eukaryota</taxon>
        <taxon>Fungi</taxon>
        <taxon>Dikarya</taxon>
        <taxon>Basidiomycota</taxon>
        <taxon>Ustilaginomycotina</taxon>
        <taxon>Ustilaginomycetes</taxon>
        <taxon>Ustilaginales</taxon>
        <taxon>Ustilaginaceae</taxon>
        <taxon>Ustilago</taxon>
    </lineage>
</organism>
<name>A0A5C3ESU1_9BASI</name>
<evidence type="ECO:0000259" key="6">
    <source>
        <dbReference type="PROSITE" id="PS50048"/>
    </source>
</evidence>
<evidence type="ECO:0000256" key="4">
    <source>
        <dbReference type="ARBA" id="ARBA00023242"/>
    </source>
</evidence>
<proteinExistence type="predicted"/>
<dbReference type="OrthoDB" id="39175at2759"/>
<dbReference type="GO" id="GO:0005634">
    <property type="term" value="C:nucleus"/>
    <property type="evidence" value="ECO:0007669"/>
    <property type="project" value="TreeGrafter"/>
</dbReference>
<accession>A0A5C3ESU1</accession>
<reference evidence="7 8" key="1">
    <citation type="submission" date="2018-03" db="EMBL/GenBank/DDBJ databases">
        <authorList>
            <person name="Guldener U."/>
        </authorList>
    </citation>
    <scope>NUCLEOTIDE SEQUENCE [LARGE SCALE GENOMIC DNA]</scope>
    <source>
        <strain evidence="7 8">NBRC100155</strain>
    </source>
</reference>
<dbReference type="Gene3D" id="4.10.240.10">
    <property type="entry name" value="Zn(2)-C6 fungal-type DNA-binding domain"/>
    <property type="match status" value="1"/>
</dbReference>
<keyword evidence="1" id="KW-0805">Transcription regulation</keyword>
<dbReference type="GO" id="GO:0000978">
    <property type="term" value="F:RNA polymerase II cis-regulatory region sequence-specific DNA binding"/>
    <property type="evidence" value="ECO:0007669"/>
    <property type="project" value="TreeGrafter"/>
</dbReference>
<dbReference type="AlphaFoldDB" id="A0A5C3ESU1"/>
<feature type="compositionally biased region" description="Polar residues" evidence="5">
    <location>
        <begin position="139"/>
        <end position="151"/>
    </location>
</feature>
<dbReference type="InterPro" id="IPR001138">
    <property type="entry name" value="Zn2Cys6_DnaBD"/>
</dbReference>
<evidence type="ECO:0000256" key="5">
    <source>
        <dbReference type="SAM" id="MobiDB-lite"/>
    </source>
</evidence>
<dbReference type="PANTHER" id="PTHR47424">
    <property type="entry name" value="REGULATORY PROTEIN GAL4"/>
    <property type="match status" value="1"/>
</dbReference>
<dbReference type="GO" id="GO:0000981">
    <property type="term" value="F:DNA-binding transcription factor activity, RNA polymerase II-specific"/>
    <property type="evidence" value="ECO:0007669"/>
    <property type="project" value="InterPro"/>
</dbReference>
<keyword evidence="2" id="KW-0238">DNA-binding</keyword>
<dbReference type="SMART" id="SM00066">
    <property type="entry name" value="GAL4"/>
    <property type="match status" value="1"/>
</dbReference>
<evidence type="ECO:0000313" key="8">
    <source>
        <dbReference type="Proteomes" id="UP000324022"/>
    </source>
</evidence>
<dbReference type="PROSITE" id="PS00463">
    <property type="entry name" value="ZN2_CY6_FUNGAL_1"/>
    <property type="match status" value="1"/>
</dbReference>
<evidence type="ECO:0000256" key="3">
    <source>
        <dbReference type="ARBA" id="ARBA00023163"/>
    </source>
</evidence>
<gene>
    <name evidence="7" type="ORF">UTRI_02948</name>
</gene>
<evidence type="ECO:0000256" key="2">
    <source>
        <dbReference type="ARBA" id="ARBA00023125"/>
    </source>
</evidence>
<dbReference type="SUPFAM" id="SSF57701">
    <property type="entry name" value="Zn2/Cys6 DNA-binding domain"/>
    <property type="match status" value="1"/>
</dbReference>
<protein>
    <recommendedName>
        <fullName evidence="6">Zn(2)-C6 fungal-type domain-containing protein</fullName>
    </recommendedName>
</protein>
<dbReference type="Proteomes" id="UP000324022">
    <property type="component" value="Unassembled WGS sequence"/>
</dbReference>
<keyword evidence="3" id="KW-0804">Transcription</keyword>
<dbReference type="InterPro" id="IPR051127">
    <property type="entry name" value="Fungal_SecMet_Regulators"/>
</dbReference>
<dbReference type="CDD" id="cd00067">
    <property type="entry name" value="GAL4"/>
    <property type="match status" value="1"/>
</dbReference>
<evidence type="ECO:0000313" key="7">
    <source>
        <dbReference type="EMBL" id="SPO32391.1"/>
    </source>
</evidence>
<sequence>MSSIQPYQGGWMGEAFSYTYDHGQLPYRTDMYGASTSYVQPHSRTISRPRVNMACKHCRQRKVRCDGKKPKCSLCTRLNRPCDYVKVTAEENAVLRDKKRQSKARKNAEQEAARVNFHKHDTFPAYHPYHTSTTSTTSAHRNSFSATDDNTNNRVVGGIGLLAPPLPPQASASAGSASSVLQPYTGYDGRYATSSSSTAASANALFDVGAGLSGSRRPSLTSSAVARNMTNGGSYAYPRKQSLEGYTRAAEPRSRYDTFIGGGNNNNNTSSFSSAESTSFNAANDVGLSMVTPTTTTSIPLESAHVFPSAQSHTFRTPEPSDKPYRYYLGGASAFVPHPCSSSCESYEQPSPTYPAYQPGNNSNNVGGYFDYPGGARERSATPPYEINPNLHSVSVSPSSVASPTSYLNTMPGLERAPSSTGSGASASPASHNTGGMSPGIHDEASLWSSTGGHVTAAVGSGGMQNGAGGYVQNHSFGYRHQGYHEDAVRSADQSFVSSAPGDDANTSVESWTHAVPLSAGATTKTWDPVVALYSSASI</sequence>
<evidence type="ECO:0000256" key="1">
    <source>
        <dbReference type="ARBA" id="ARBA00023015"/>
    </source>
</evidence>
<dbReference type="GO" id="GO:0000435">
    <property type="term" value="P:positive regulation of transcription from RNA polymerase II promoter by galactose"/>
    <property type="evidence" value="ECO:0007669"/>
    <property type="project" value="TreeGrafter"/>
</dbReference>
<dbReference type="GO" id="GO:0008270">
    <property type="term" value="F:zinc ion binding"/>
    <property type="evidence" value="ECO:0007669"/>
    <property type="project" value="InterPro"/>
</dbReference>
<feature type="domain" description="Zn(2)-C6 fungal-type" evidence="6">
    <location>
        <begin position="54"/>
        <end position="84"/>
    </location>
</feature>
<feature type="region of interest" description="Disordered" evidence="5">
    <location>
        <begin position="132"/>
        <end position="151"/>
    </location>
</feature>